<dbReference type="PROSITE" id="PS50850">
    <property type="entry name" value="MFS"/>
    <property type="match status" value="1"/>
</dbReference>
<evidence type="ECO:0000256" key="3">
    <source>
        <dbReference type="ARBA" id="ARBA00022989"/>
    </source>
</evidence>
<keyword evidence="2 5" id="KW-0812">Transmembrane</keyword>
<gene>
    <name evidence="7" type="ORF">ACH4OY_13440</name>
</gene>
<evidence type="ECO:0000259" key="6">
    <source>
        <dbReference type="PROSITE" id="PS50850"/>
    </source>
</evidence>
<dbReference type="Gene3D" id="1.20.1250.20">
    <property type="entry name" value="MFS general substrate transporter like domains"/>
    <property type="match status" value="1"/>
</dbReference>
<dbReference type="InterPro" id="IPR011701">
    <property type="entry name" value="MFS"/>
</dbReference>
<dbReference type="Pfam" id="PF07690">
    <property type="entry name" value="MFS_1"/>
    <property type="match status" value="1"/>
</dbReference>
<feature type="transmembrane region" description="Helical" evidence="5">
    <location>
        <begin position="153"/>
        <end position="173"/>
    </location>
</feature>
<dbReference type="InterPro" id="IPR036259">
    <property type="entry name" value="MFS_trans_sf"/>
</dbReference>
<evidence type="ECO:0000313" key="8">
    <source>
        <dbReference type="Proteomes" id="UP001611075"/>
    </source>
</evidence>
<dbReference type="EMBL" id="JBIRPU010000007">
    <property type="protein sequence ID" value="MFI0793677.1"/>
    <property type="molecule type" value="Genomic_DNA"/>
</dbReference>
<dbReference type="Proteomes" id="UP001611075">
    <property type="component" value="Unassembled WGS sequence"/>
</dbReference>
<reference evidence="7 8" key="1">
    <citation type="submission" date="2024-10" db="EMBL/GenBank/DDBJ databases">
        <title>The Natural Products Discovery Center: Release of the First 8490 Sequenced Strains for Exploring Actinobacteria Biosynthetic Diversity.</title>
        <authorList>
            <person name="Kalkreuter E."/>
            <person name="Kautsar S.A."/>
            <person name="Yang D."/>
            <person name="Bader C.D."/>
            <person name="Teijaro C.N."/>
            <person name="Fluegel L."/>
            <person name="Davis C.M."/>
            <person name="Simpson J.R."/>
            <person name="Lauterbach L."/>
            <person name="Steele A.D."/>
            <person name="Gui C."/>
            <person name="Meng S."/>
            <person name="Li G."/>
            <person name="Viehrig K."/>
            <person name="Ye F."/>
            <person name="Su P."/>
            <person name="Kiefer A.F."/>
            <person name="Nichols A."/>
            <person name="Cepeda A.J."/>
            <person name="Yan W."/>
            <person name="Fan B."/>
            <person name="Jiang Y."/>
            <person name="Adhikari A."/>
            <person name="Zheng C.-J."/>
            <person name="Schuster L."/>
            <person name="Cowan T.M."/>
            <person name="Smanski M.J."/>
            <person name="Chevrette M.G."/>
            <person name="De Carvalho L.P.S."/>
            <person name="Shen B."/>
        </authorList>
    </citation>
    <scope>NUCLEOTIDE SEQUENCE [LARGE SCALE GENOMIC DNA]</scope>
    <source>
        <strain evidence="7 8">NPDC021253</strain>
    </source>
</reference>
<accession>A0ABW7SLU4</accession>
<keyword evidence="8" id="KW-1185">Reference proteome</keyword>
<comment type="subcellular location">
    <subcellularLocation>
        <location evidence="1">Cell membrane</location>
        <topology evidence="1">Multi-pass membrane protein</topology>
    </subcellularLocation>
</comment>
<evidence type="ECO:0000313" key="7">
    <source>
        <dbReference type="EMBL" id="MFI0793677.1"/>
    </source>
</evidence>
<feature type="transmembrane region" description="Helical" evidence="5">
    <location>
        <begin position="291"/>
        <end position="320"/>
    </location>
</feature>
<comment type="caution">
    <text evidence="7">The sequence shown here is derived from an EMBL/GenBank/DDBJ whole genome shotgun (WGS) entry which is preliminary data.</text>
</comment>
<dbReference type="RefSeq" id="WP_396679319.1">
    <property type="nucleotide sequence ID" value="NZ_JBIRPU010000007.1"/>
</dbReference>
<feature type="transmembrane region" description="Helical" evidence="5">
    <location>
        <begin position="382"/>
        <end position="400"/>
    </location>
</feature>
<dbReference type="CDD" id="cd17370">
    <property type="entry name" value="MFS_MJ1317_like"/>
    <property type="match status" value="1"/>
</dbReference>
<dbReference type="PANTHER" id="PTHR23518:SF2">
    <property type="entry name" value="MAJOR FACILITATOR SUPERFAMILY TRANSPORTER"/>
    <property type="match status" value="1"/>
</dbReference>
<feature type="transmembrane region" description="Helical" evidence="5">
    <location>
        <begin position="260"/>
        <end position="279"/>
    </location>
</feature>
<feature type="domain" description="Major facilitator superfamily (MFS) profile" evidence="6">
    <location>
        <begin position="20"/>
        <end position="401"/>
    </location>
</feature>
<dbReference type="SUPFAM" id="SSF103473">
    <property type="entry name" value="MFS general substrate transporter"/>
    <property type="match status" value="1"/>
</dbReference>
<sequence>MYITANRLPGRALLRSVPANVLALGLVSMVTDISAEMVTAVLPLYLVLALGLNPLQVGVLDGLHFGVTALVRLAGAHASDRWRHRKLVAASGYGISALAKLGLLLAGTSVGVLGAVITADRAGKGLRTAPRDAMIALSTPPDRLGQAFGVHRAMDTLGAFLGPLAAFGVLAATGGSYDAVFMTSFCVAALGLVLLALYVRDPRTTLAAEPPRIGTAVRAIAGDPAFRRICAVTVLLSLVTVSDLFVYLMLQKQLAMTPGLFPLLPLGTAAVYLLLAVPLGRLADRRGRVGVFLGGHVALLAAYLLLAGAATGMALLIVVLVLHGTFYAATDGVLMSAAGPLLPEALLASGMAVLQTAQALARLGSSVAFGALWTAWDARTGLLVMAGGLALSLLAARKVIL</sequence>
<feature type="transmembrane region" description="Helical" evidence="5">
    <location>
        <begin position="179"/>
        <end position="199"/>
    </location>
</feature>
<feature type="transmembrane region" description="Helical" evidence="5">
    <location>
        <begin position="93"/>
        <end position="117"/>
    </location>
</feature>
<dbReference type="PANTHER" id="PTHR23518">
    <property type="entry name" value="C-METHYLTRANSFERASE"/>
    <property type="match status" value="1"/>
</dbReference>
<organism evidence="7 8">
    <name type="scientific">Micromonospora rubida</name>
    <dbReference type="NCBI Taxonomy" id="2697657"/>
    <lineage>
        <taxon>Bacteria</taxon>
        <taxon>Bacillati</taxon>
        <taxon>Actinomycetota</taxon>
        <taxon>Actinomycetes</taxon>
        <taxon>Micromonosporales</taxon>
        <taxon>Micromonosporaceae</taxon>
        <taxon>Micromonospora</taxon>
    </lineage>
</organism>
<keyword evidence="3 5" id="KW-1133">Transmembrane helix</keyword>
<evidence type="ECO:0000256" key="4">
    <source>
        <dbReference type="ARBA" id="ARBA00023136"/>
    </source>
</evidence>
<protein>
    <submittedName>
        <fullName evidence="7">MFS transporter</fullName>
    </submittedName>
</protein>
<name>A0ABW7SLU4_9ACTN</name>
<evidence type="ECO:0000256" key="5">
    <source>
        <dbReference type="SAM" id="Phobius"/>
    </source>
</evidence>
<evidence type="ECO:0000256" key="1">
    <source>
        <dbReference type="ARBA" id="ARBA00004651"/>
    </source>
</evidence>
<evidence type="ECO:0000256" key="2">
    <source>
        <dbReference type="ARBA" id="ARBA00022692"/>
    </source>
</evidence>
<keyword evidence="4 5" id="KW-0472">Membrane</keyword>
<proteinExistence type="predicted"/>
<feature type="transmembrane region" description="Helical" evidence="5">
    <location>
        <begin position="229"/>
        <end position="248"/>
    </location>
</feature>
<dbReference type="InterPro" id="IPR020846">
    <property type="entry name" value="MFS_dom"/>
</dbReference>